<accession>A0A6J1PF21</accession>
<evidence type="ECO:0000313" key="3">
    <source>
        <dbReference type="Proteomes" id="UP000504618"/>
    </source>
</evidence>
<dbReference type="GO" id="GO:0003676">
    <property type="term" value="F:nucleic acid binding"/>
    <property type="evidence" value="ECO:0007669"/>
    <property type="project" value="InterPro"/>
</dbReference>
<proteinExistence type="predicted"/>
<dbReference type="Proteomes" id="UP000504618">
    <property type="component" value="Unplaced"/>
</dbReference>
<dbReference type="Pfam" id="PF00665">
    <property type="entry name" value="rve"/>
    <property type="match status" value="1"/>
</dbReference>
<dbReference type="InterPro" id="IPR016197">
    <property type="entry name" value="Chromo-like_dom_sf"/>
</dbReference>
<gene>
    <name evidence="4" type="primary">LOC112452256</name>
</gene>
<dbReference type="PROSITE" id="PS50013">
    <property type="entry name" value="CHROMO_2"/>
    <property type="match status" value="1"/>
</dbReference>
<dbReference type="GO" id="GO:0015074">
    <property type="term" value="P:DNA integration"/>
    <property type="evidence" value="ECO:0007669"/>
    <property type="project" value="InterPro"/>
</dbReference>
<dbReference type="InterPro" id="IPR012337">
    <property type="entry name" value="RNaseH-like_sf"/>
</dbReference>
<dbReference type="SUPFAM" id="SSF53098">
    <property type="entry name" value="Ribonuclease H-like"/>
    <property type="match status" value="1"/>
</dbReference>
<evidence type="ECO:0000259" key="2">
    <source>
        <dbReference type="PROSITE" id="PS50994"/>
    </source>
</evidence>
<dbReference type="InterPro" id="IPR036397">
    <property type="entry name" value="RNaseH_sf"/>
</dbReference>
<dbReference type="InterPro" id="IPR001584">
    <property type="entry name" value="Integrase_cat-core"/>
</dbReference>
<dbReference type="RefSeq" id="XP_024868142.1">
    <property type="nucleotide sequence ID" value="XM_025012374.1"/>
</dbReference>
<dbReference type="CDD" id="cd00024">
    <property type="entry name" value="CD_CSD"/>
    <property type="match status" value="1"/>
</dbReference>
<dbReference type="InterPro" id="IPR000953">
    <property type="entry name" value="Chromo/chromo_shadow_dom"/>
</dbReference>
<dbReference type="GO" id="GO:0005694">
    <property type="term" value="C:chromosome"/>
    <property type="evidence" value="ECO:0007669"/>
    <property type="project" value="UniProtKB-ARBA"/>
</dbReference>
<keyword evidence="3" id="KW-1185">Reference proteome</keyword>
<feature type="non-terminal residue" evidence="4">
    <location>
        <position position="256"/>
    </location>
</feature>
<feature type="domain" description="Integrase catalytic" evidence="2">
    <location>
        <begin position="27"/>
        <end position="201"/>
    </location>
</feature>
<protein>
    <submittedName>
        <fullName evidence="4">Uncharacterized protein LOC112452256</fullName>
    </submittedName>
</protein>
<reference evidence="4" key="1">
    <citation type="submission" date="2025-08" db="UniProtKB">
        <authorList>
            <consortium name="RefSeq"/>
        </authorList>
    </citation>
    <scope>IDENTIFICATION</scope>
    <source>
        <tissue evidence="4">Whole body</tissue>
    </source>
</reference>
<sequence length="256" mass="30275">MRPLKSTDVDNNIEKRRLVDELHAPARRNFPRRHVIVRRYNDLWQADIVEMRPYSRFNGGYHYIITVIDVLSKYAWAVPLKGKGGSETADAIAEIIRDSGRCPSNLQTDMGKEFYNTDVQRLVRKHGINHYSTYSVMKVSVVERFNRTLKNNMWEMFTLNGTYKCSKRATRYRYTPNWTTEVFKIVKVQHTNPVTYLLEDYRGKSVAEAFYEYELHCATYPDVYLVEKVLRRRGDEVYVKWLGFDGSHNSWIHKDN</sequence>
<organism evidence="3 4">
    <name type="scientific">Temnothorax curvispinosus</name>
    <dbReference type="NCBI Taxonomy" id="300111"/>
    <lineage>
        <taxon>Eukaryota</taxon>
        <taxon>Metazoa</taxon>
        <taxon>Ecdysozoa</taxon>
        <taxon>Arthropoda</taxon>
        <taxon>Hexapoda</taxon>
        <taxon>Insecta</taxon>
        <taxon>Pterygota</taxon>
        <taxon>Neoptera</taxon>
        <taxon>Endopterygota</taxon>
        <taxon>Hymenoptera</taxon>
        <taxon>Apocrita</taxon>
        <taxon>Aculeata</taxon>
        <taxon>Formicoidea</taxon>
        <taxon>Formicidae</taxon>
        <taxon>Myrmicinae</taxon>
        <taxon>Temnothorax</taxon>
    </lineage>
</organism>
<dbReference type="PANTHER" id="PTHR46585:SF1">
    <property type="entry name" value="CHROMO DOMAIN-CONTAINING PROTEIN"/>
    <property type="match status" value="1"/>
</dbReference>
<dbReference type="Gene3D" id="3.30.420.10">
    <property type="entry name" value="Ribonuclease H-like superfamily/Ribonuclease H"/>
    <property type="match status" value="1"/>
</dbReference>
<dbReference type="GeneID" id="112452256"/>
<feature type="domain" description="Chromo" evidence="1">
    <location>
        <begin position="224"/>
        <end position="256"/>
    </location>
</feature>
<evidence type="ECO:0000259" key="1">
    <source>
        <dbReference type="PROSITE" id="PS50013"/>
    </source>
</evidence>
<dbReference type="SUPFAM" id="SSF54160">
    <property type="entry name" value="Chromo domain-like"/>
    <property type="match status" value="1"/>
</dbReference>
<dbReference type="OrthoDB" id="7690739at2759"/>
<dbReference type="PANTHER" id="PTHR46585">
    <property type="entry name" value="INTEGRASE CORE DOMAIN CONTAINING PROTEIN"/>
    <property type="match status" value="1"/>
</dbReference>
<dbReference type="AlphaFoldDB" id="A0A6J1PF21"/>
<name>A0A6J1PF21_9HYME</name>
<evidence type="ECO:0000313" key="4">
    <source>
        <dbReference type="RefSeq" id="XP_024868142.1"/>
    </source>
</evidence>
<dbReference type="PROSITE" id="PS50994">
    <property type="entry name" value="INTEGRASE"/>
    <property type="match status" value="1"/>
</dbReference>